<dbReference type="GO" id="GO:0005829">
    <property type="term" value="C:cytosol"/>
    <property type="evidence" value="ECO:0007669"/>
    <property type="project" value="TreeGrafter"/>
</dbReference>
<keyword evidence="2" id="KW-0012">Acyltransferase</keyword>
<reference evidence="2" key="1">
    <citation type="submission" date="2019-08" db="EMBL/GenBank/DDBJ databases">
        <authorList>
            <person name="Kucharzyk K."/>
            <person name="Murdoch R.W."/>
            <person name="Higgins S."/>
            <person name="Loffler F."/>
        </authorList>
    </citation>
    <scope>NUCLEOTIDE SEQUENCE</scope>
</reference>
<dbReference type="SUPFAM" id="SSF53067">
    <property type="entry name" value="Actin-like ATPase domain"/>
    <property type="match status" value="2"/>
</dbReference>
<dbReference type="EC" id="2.3.1.234" evidence="2"/>
<evidence type="ECO:0000313" key="2">
    <source>
        <dbReference type="EMBL" id="MPM16492.1"/>
    </source>
</evidence>
<feature type="domain" description="Gcp-like" evidence="1">
    <location>
        <begin position="13"/>
        <end position="113"/>
    </location>
</feature>
<evidence type="ECO:0000259" key="1">
    <source>
        <dbReference type="Pfam" id="PF00814"/>
    </source>
</evidence>
<name>A0A644XJX5_9ZZZZ</name>
<dbReference type="NCBIfam" id="TIGR03725">
    <property type="entry name" value="T6A_YeaZ"/>
    <property type="match status" value="1"/>
</dbReference>
<dbReference type="AlphaFoldDB" id="A0A644XJX5"/>
<gene>
    <name evidence="2" type="primary">tsaD_28</name>
    <name evidence="2" type="ORF">SDC9_62873</name>
</gene>
<organism evidence="2">
    <name type="scientific">bioreactor metagenome</name>
    <dbReference type="NCBI Taxonomy" id="1076179"/>
    <lineage>
        <taxon>unclassified sequences</taxon>
        <taxon>metagenomes</taxon>
        <taxon>ecological metagenomes</taxon>
    </lineage>
</organism>
<accession>A0A644XJX5</accession>
<keyword evidence="2" id="KW-0808">Transferase</keyword>
<dbReference type="InterPro" id="IPR022496">
    <property type="entry name" value="T6A_TsaB"/>
</dbReference>
<dbReference type="GO" id="GO:0002949">
    <property type="term" value="P:tRNA threonylcarbamoyladenosine modification"/>
    <property type="evidence" value="ECO:0007669"/>
    <property type="project" value="InterPro"/>
</dbReference>
<proteinExistence type="predicted"/>
<dbReference type="EMBL" id="VSSQ01002622">
    <property type="protein sequence ID" value="MPM16492.1"/>
    <property type="molecule type" value="Genomic_DNA"/>
</dbReference>
<comment type="caution">
    <text evidence="2">The sequence shown here is derived from an EMBL/GenBank/DDBJ whole genome shotgun (WGS) entry which is preliminary data.</text>
</comment>
<dbReference type="GO" id="GO:0061711">
    <property type="term" value="F:tRNA N(6)-L-threonylcarbamoyladenine synthase activity"/>
    <property type="evidence" value="ECO:0007669"/>
    <property type="project" value="UniProtKB-EC"/>
</dbReference>
<dbReference type="InterPro" id="IPR000905">
    <property type="entry name" value="Gcp-like_dom"/>
</dbReference>
<sequence>MLLSEAESSVLLSHATALMPLIDNHLNKLNLTASDLNAVSVSSGPGSYTGLRIGVSTAKGICHALNIPLISVGSLHAAAWGLKELSGAAGSDLLIPLIDARRMEAFAAIYDSTLKEVRAPHPWIFDVESMDEFGDVRLFLGGSGAAKLKEMFADRDNVLFIDNELHRASFSCKIAFDKFCNSVFESTAYFEPDYGKDFVPGKPVVKGLK</sequence>
<dbReference type="PANTHER" id="PTHR11735">
    <property type="entry name" value="TRNA N6-ADENOSINE THREONYLCARBAMOYLTRANSFERASE"/>
    <property type="match status" value="1"/>
</dbReference>
<dbReference type="PANTHER" id="PTHR11735:SF11">
    <property type="entry name" value="TRNA THREONYLCARBAMOYLADENOSINE BIOSYNTHESIS PROTEIN TSAB"/>
    <property type="match status" value="1"/>
</dbReference>
<protein>
    <submittedName>
        <fullName evidence="2">tRNA N6-adenosine threonylcarbamoyltransferase</fullName>
        <ecNumber evidence="2">2.3.1.234</ecNumber>
    </submittedName>
</protein>
<dbReference type="Gene3D" id="3.30.420.40">
    <property type="match status" value="1"/>
</dbReference>
<dbReference type="Pfam" id="PF00814">
    <property type="entry name" value="TsaD"/>
    <property type="match status" value="1"/>
</dbReference>
<dbReference type="InterPro" id="IPR043129">
    <property type="entry name" value="ATPase_NBD"/>
</dbReference>